<dbReference type="InterPro" id="IPR002104">
    <property type="entry name" value="Integrase_catalytic"/>
</dbReference>
<proteinExistence type="inferred from homology"/>
<dbReference type="InterPro" id="IPR013762">
    <property type="entry name" value="Integrase-like_cat_sf"/>
</dbReference>
<keyword evidence="8 11" id="KW-0238">DNA-binding</keyword>
<evidence type="ECO:0000256" key="10">
    <source>
        <dbReference type="ARBA" id="ARBA00023306"/>
    </source>
</evidence>
<dbReference type="InterPro" id="IPR010998">
    <property type="entry name" value="Integrase_recombinase_N"/>
</dbReference>
<keyword evidence="9 11" id="KW-0233">DNA recombination</keyword>
<evidence type="ECO:0000256" key="3">
    <source>
        <dbReference type="ARBA" id="ARBA00015804"/>
    </source>
</evidence>
<dbReference type="AlphaFoldDB" id="A0A5Q0BND8"/>
<dbReference type="PROSITE" id="PS51900">
    <property type="entry name" value="CB"/>
    <property type="match status" value="1"/>
</dbReference>
<comment type="similarity">
    <text evidence="2 11">Belongs to the 'phage' integrase family. XerC subfamily.</text>
</comment>
<keyword evidence="5 11" id="KW-0132">Cell division</keyword>
<protein>
    <recommendedName>
        <fullName evidence="3 11">Tyrosine recombinase XerC</fullName>
    </recommendedName>
</protein>
<feature type="active site" evidence="11">
    <location>
        <position position="155"/>
    </location>
</feature>
<organism evidence="14 15">
    <name type="scientific">Candidatus Methylospira mobilis</name>
    <dbReference type="NCBI Taxonomy" id="1808979"/>
    <lineage>
        <taxon>Bacteria</taxon>
        <taxon>Pseudomonadati</taxon>
        <taxon>Pseudomonadota</taxon>
        <taxon>Gammaproteobacteria</taxon>
        <taxon>Methylococcales</taxon>
        <taxon>Methylococcaceae</taxon>
        <taxon>Candidatus Methylospira</taxon>
    </lineage>
</organism>
<feature type="active site" description="O-(3'-phospho-DNA)-tyrosine intermediate" evidence="11">
    <location>
        <position position="282"/>
    </location>
</feature>
<evidence type="ECO:0000256" key="9">
    <source>
        <dbReference type="ARBA" id="ARBA00023172"/>
    </source>
</evidence>
<dbReference type="GO" id="GO:0005737">
    <property type="term" value="C:cytoplasm"/>
    <property type="evidence" value="ECO:0007669"/>
    <property type="project" value="UniProtKB-SubCell"/>
</dbReference>
<dbReference type="GO" id="GO:0006313">
    <property type="term" value="P:DNA transposition"/>
    <property type="evidence" value="ECO:0007669"/>
    <property type="project" value="UniProtKB-UniRule"/>
</dbReference>
<evidence type="ECO:0000256" key="7">
    <source>
        <dbReference type="ARBA" id="ARBA00022908"/>
    </source>
</evidence>
<evidence type="ECO:0000256" key="6">
    <source>
        <dbReference type="ARBA" id="ARBA00022829"/>
    </source>
</evidence>
<dbReference type="GO" id="GO:0003677">
    <property type="term" value="F:DNA binding"/>
    <property type="evidence" value="ECO:0007669"/>
    <property type="project" value="UniProtKB-UniRule"/>
</dbReference>
<sequence length="306" mass="34895">MHEQAEYQLQAFMEFLRVQQRVSEHTIDAYARDLNRFAQYCRQQRVTQWNEVDQHRVRAYVAQRHREKKAGGDALSGKSLQRMLSAIRSFYDFLIRRHQFQQNPAREVRAPKSGRSLPRPLDVDEMAGLLTAECANELETRDLAMWELFYSSGLRLSELTALDCSDVDIAAGQVFIRSGKGGRSRYVPVGVKACEAVGVWLGVRAGFAEGGALFVSRQGKRITQRSIQLRLAQWAHKQGAVERVHPHKLRHSFASHMLEASSDLRAVQELLGHANISTTQIYTHLDFQRLAAVYDQAHPRAKKLKD</sequence>
<feature type="domain" description="Core-binding (CB)" evidence="13">
    <location>
        <begin position="3"/>
        <end position="95"/>
    </location>
</feature>
<dbReference type="Gene3D" id="1.10.443.10">
    <property type="entry name" value="Intergrase catalytic core"/>
    <property type="match status" value="1"/>
</dbReference>
<dbReference type="InParanoid" id="A0A5Q0BND8"/>
<keyword evidence="7 11" id="KW-0229">DNA integration</keyword>
<feature type="active site" evidence="11">
    <location>
        <position position="250"/>
    </location>
</feature>
<dbReference type="EMBL" id="CP044205">
    <property type="protein sequence ID" value="QFY45109.1"/>
    <property type="molecule type" value="Genomic_DNA"/>
</dbReference>
<dbReference type="SUPFAM" id="SSF56349">
    <property type="entry name" value="DNA breaking-rejoining enzymes"/>
    <property type="match status" value="1"/>
</dbReference>
<dbReference type="InterPro" id="IPR004107">
    <property type="entry name" value="Integrase_SAM-like_N"/>
</dbReference>
<keyword evidence="6 11" id="KW-0159">Chromosome partition</keyword>
<dbReference type="Pfam" id="PF02899">
    <property type="entry name" value="Phage_int_SAM_1"/>
    <property type="match status" value="1"/>
</dbReference>
<evidence type="ECO:0000259" key="12">
    <source>
        <dbReference type="PROSITE" id="PS51898"/>
    </source>
</evidence>
<dbReference type="GO" id="GO:0007059">
    <property type="term" value="P:chromosome segregation"/>
    <property type="evidence" value="ECO:0007669"/>
    <property type="project" value="UniProtKB-UniRule"/>
</dbReference>
<evidence type="ECO:0000256" key="11">
    <source>
        <dbReference type="HAMAP-Rule" id="MF_01808"/>
    </source>
</evidence>
<dbReference type="NCBIfam" id="TIGR02224">
    <property type="entry name" value="recomb_XerC"/>
    <property type="match status" value="1"/>
</dbReference>
<evidence type="ECO:0000259" key="13">
    <source>
        <dbReference type="PROSITE" id="PS51900"/>
    </source>
</evidence>
<comment type="function">
    <text evidence="11">Site-specific tyrosine recombinase, which acts by catalyzing the cutting and rejoining of the recombining DNA molecules. The XerC-XerD complex is essential to convert dimers of the bacterial chromosome into monomers to permit their segregation at cell division. It also contributes to the segregational stability of plasmids.</text>
</comment>
<evidence type="ECO:0000256" key="1">
    <source>
        <dbReference type="ARBA" id="ARBA00004496"/>
    </source>
</evidence>
<feature type="active site" evidence="11">
    <location>
        <position position="180"/>
    </location>
</feature>
<name>A0A5Q0BND8_9GAMM</name>
<evidence type="ECO:0000256" key="5">
    <source>
        <dbReference type="ARBA" id="ARBA00022618"/>
    </source>
</evidence>
<comment type="subcellular location">
    <subcellularLocation>
        <location evidence="1 11">Cytoplasm</location>
    </subcellularLocation>
</comment>
<feature type="active site" evidence="11">
    <location>
        <position position="273"/>
    </location>
</feature>
<dbReference type="PROSITE" id="PS51898">
    <property type="entry name" value="TYR_RECOMBINASE"/>
    <property type="match status" value="1"/>
</dbReference>
<dbReference type="InterPro" id="IPR050090">
    <property type="entry name" value="Tyrosine_recombinase_XerCD"/>
</dbReference>
<gene>
    <name evidence="11 14" type="primary">xerC</name>
    <name evidence="14" type="ORF">F6R98_13365</name>
</gene>
<dbReference type="CDD" id="cd00798">
    <property type="entry name" value="INT_XerDC_C"/>
    <property type="match status" value="1"/>
</dbReference>
<keyword evidence="15" id="KW-1185">Reference proteome</keyword>
<evidence type="ECO:0000256" key="4">
    <source>
        <dbReference type="ARBA" id="ARBA00022490"/>
    </source>
</evidence>
<dbReference type="Gene3D" id="1.10.150.130">
    <property type="match status" value="1"/>
</dbReference>
<dbReference type="GO" id="GO:0009037">
    <property type="term" value="F:tyrosine-based site-specific recombinase activity"/>
    <property type="evidence" value="ECO:0007669"/>
    <property type="project" value="UniProtKB-UniRule"/>
</dbReference>
<feature type="active site" evidence="11">
    <location>
        <position position="247"/>
    </location>
</feature>
<dbReference type="InterPro" id="IPR011931">
    <property type="entry name" value="Recomb_XerC"/>
</dbReference>
<dbReference type="KEGG" id="mmob:F6R98_13365"/>
<reference evidence="14 15" key="1">
    <citation type="submission" date="2019-09" db="EMBL/GenBank/DDBJ databases">
        <title>Ecophysiology of the spiral-shaped methanotroph Methylospira mobilis as revealed by the complete genome sequence.</title>
        <authorList>
            <person name="Oshkin I.Y."/>
            <person name="Dedysh S.N."/>
            <person name="Miroshnikov K."/>
            <person name="Danilova O.V."/>
            <person name="Hakobyan A."/>
            <person name="Liesack W."/>
        </authorList>
    </citation>
    <scope>NUCLEOTIDE SEQUENCE [LARGE SCALE GENOMIC DNA]</scope>
    <source>
        <strain evidence="14 15">Shm1</strain>
    </source>
</reference>
<dbReference type="InterPro" id="IPR044068">
    <property type="entry name" value="CB"/>
</dbReference>
<dbReference type="Proteomes" id="UP000325755">
    <property type="component" value="Chromosome"/>
</dbReference>
<dbReference type="PANTHER" id="PTHR30349:SF81">
    <property type="entry name" value="TYROSINE RECOMBINASE XERC"/>
    <property type="match status" value="1"/>
</dbReference>
<evidence type="ECO:0000313" key="14">
    <source>
        <dbReference type="EMBL" id="QFY45109.1"/>
    </source>
</evidence>
<evidence type="ECO:0000256" key="2">
    <source>
        <dbReference type="ARBA" id="ARBA00006657"/>
    </source>
</evidence>
<dbReference type="PANTHER" id="PTHR30349">
    <property type="entry name" value="PHAGE INTEGRASE-RELATED"/>
    <property type="match status" value="1"/>
</dbReference>
<accession>A0A5Q0BND8</accession>
<comment type="subunit">
    <text evidence="11">Forms a cyclic heterotetrameric complex composed of two molecules of XerC and two molecules of XerD.</text>
</comment>
<keyword evidence="4 11" id="KW-0963">Cytoplasm</keyword>
<dbReference type="InterPro" id="IPR023009">
    <property type="entry name" value="Tyrosine_recombinase_XerC/XerD"/>
</dbReference>
<dbReference type="GO" id="GO:0051301">
    <property type="term" value="P:cell division"/>
    <property type="evidence" value="ECO:0007669"/>
    <property type="project" value="UniProtKB-UniRule"/>
</dbReference>
<keyword evidence="10 11" id="KW-0131">Cell cycle</keyword>
<dbReference type="Pfam" id="PF00589">
    <property type="entry name" value="Phage_integrase"/>
    <property type="match status" value="1"/>
</dbReference>
<dbReference type="OrthoDB" id="9801717at2"/>
<dbReference type="HAMAP" id="MF_01808">
    <property type="entry name" value="Recomb_XerC_XerD"/>
    <property type="match status" value="1"/>
</dbReference>
<dbReference type="InterPro" id="IPR011010">
    <property type="entry name" value="DNA_brk_join_enz"/>
</dbReference>
<dbReference type="FunCoup" id="A0A5Q0BND8">
    <property type="interactions" value="51"/>
</dbReference>
<feature type="domain" description="Tyr recombinase" evidence="12">
    <location>
        <begin position="116"/>
        <end position="295"/>
    </location>
</feature>
<evidence type="ECO:0000313" key="15">
    <source>
        <dbReference type="Proteomes" id="UP000325755"/>
    </source>
</evidence>
<evidence type="ECO:0000256" key="8">
    <source>
        <dbReference type="ARBA" id="ARBA00023125"/>
    </source>
</evidence>